<sequence length="507" mass="54247">MKKFFLTCIIIAVFAACHKKNDPAPQPTTPTTGSRTEFSLDTLYLYASQTWLWYDALPSYTTFNPRQYAGYGSSDLAALKKELFDLVQYKINPSTGQPYEAPIGVNQGKYSFVEAGNLTTGRLATVSLEGKGNDLGLELAIVNGTEVRVRYVNPSSSAAAAGITRGCRIITMNGTAVSGNSTTLNSALAQSSLPLTAEKPDGSTIDVTLSKSSYVSSPVLKYSVVTSGSKKIGYIAFARFSVLSGAQEQLDKAFAAFADAGVVDLVIDLRYNGGGYVQTAEYFSNLVAPTSANGYVMYSEQFNGLMQSGKATILASIPYSDANKQPVYINGRRATYADVDYSVQKNTHNFSKKGTLQSVKNVAFIVTGSTASASELLINSLKPYVNVQLVGAKTYGKPVGFFGIGIDQYTVYISQFKSANSKGEGDYFDGFTPGILSADDVTRDFGDVNELALSKAVAWIASGAAPSGGRMQVQGKLVNEQSVSILNSRDNEFNGMIREGNSMTLNP</sequence>
<dbReference type="GO" id="GO:0007165">
    <property type="term" value="P:signal transduction"/>
    <property type="evidence" value="ECO:0007669"/>
    <property type="project" value="TreeGrafter"/>
</dbReference>
<dbReference type="GO" id="GO:0030288">
    <property type="term" value="C:outer membrane-bounded periplasmic space"/>
    <property type="evidence" value="ECO:0007669"/>
    <property type="project" value="TreeGrafter"/>
</dbReference>
<dbReference type="OrthoDB" id="7168509at2"/>
<dbReference type="PANTHER" id="PTHR32060">
    <property type="entry name" value="TAIL-SPECIFIC PROTEASE"/>
    <property type="match status" value="1"/>
</dbReference>
<dbReference type="InterPro" id="IPR036034">
    <property type="entry name" value="PDZ_sf"/>
</dbReference>
<dbReference type="PANTHER" id="PTHR32060:SF30">
    <property type="entry name" value="CARBOXY-TERMINAL PROCESSING PROTEASE CTPA"/>
    <property type="match status" value="1"/>
</dbReference>
<evidence type="ECO:0000313" key="2">
    <source>
        <dbReference type="EMBL" id="SIS60426.1"/>
    </source>
</evidence>
<dbReference type="SUPFAM" id="SSF50156">
    <property type="entry name" value="PDZ domain-like"/>
    <property type="match status" value="1"/>
</dbReference>
<proteinExistence type="predicted"/>
<name>A0A173MM48_9BACT</name>
<dbReference type="AlphaFoldDB" id="A0A173MM48"/>
<dbReference type="RefSeq" id="WP_076374745.1">
    <property type="nucleotide sequence ID" value="NZ_AP017422.1"/>
</dbReference>
<feature type="domain" description="PDZ" evidence="1">
    <location>
        <begin position="123"/>
        <end position="179"/>
    </location>
</feature>
<dbReference type="SMART" id="SM00245">
    <property type="entry name" value="TSPc"/>
    <property type="match status" value="1"/>
</dbReference>
<dbReference type="PROSITE" id="PS51257">
    <property type="entry name" value="PROKAR_LIPOPROTEIN"/>
    <property type="match status" value="1"/>
</dbReference>
<dbReference type="InterPro" id="IPR005151">
    <property type="entry name" value="Tail-specific_protease"/>
</dbReference>
<dbReference type="GO" id="GO:0006508">
    <property type="term" value="P:proteolysis"/>
    <property type="evidence" value="ECO:0007669"/>
    <property type="project" value="InterPro"/>
</dbReference>
<dbReference type="Gene3D" id="2.30.42.10">
    <property type="match status" value="1"/>
</dbReference>
<organism evidence="2 3">
    <name type="scientific">Filimonas lacunae</name>
    <dbReference type="NCBI Taxonomy" id="477680"/>
    <lineage>
        <taxon>Bacteria</taxon>
        <taxon>Pseudomonadati</taxon>
        <taxon>Bacteroidota</taxon>
        <taxon>Chitinophagia</taxon>
        <taxon>Chitinophagales</taxon>
        <taxon>Chitinophagaceae</taxon>
        <taxon>Filimonas</taxon>
    </lineage>
</organism>
<evidence type="ECO:0000313" key="3">
    <source>
        <dbReference type="Proteomes" id="UP000186917"/>
    </source>
</evidence>
<evidence type="ECO:0000259" key="1">
    <source>
        <dbReference type="PROSITE" id="PS50106"/>
    </source>
</evidence>
<gene>
    <name evidence="2" type="ORF">SAMN05421788_101168</name>
</gene>
<accession>A0A173MM48</accession>
<reference evidence="3" key="1">
    <citation type="submission" date="2017-01" db="EMBL/GenBank/DDBJ databases">
        <authorList>
            <person name="Varghese N."/>
            <person name="Submissions S."/>
        </authorList>
    </citation>
    <scope>NUCLEOTIDE SEQUENCE [LARGE SCALE GENOMIC DNA]</scope>
    <source>
        <strain evidence="3">DSM 21054</strain>
    </source>
</reference>
<dbReference type="Pfam" id="PF03572">
    <property type="entry name" value="Peptidase_S41"/>
    <property type="match status" value="1"/>
</dbReference>
<dbReference type="GO" id="GO:0004175">
    <property type="term" value="F:endopeptidase activity"/>
    <property type="evidence" value="ECO:0007669"/>
    <property type="project" value="TreeGrafter"/>
</dbReference>
<dbReference type="Gene3D" id="3.90.226.10">
    <property type="entry name" value="2-enoyl-CoA Hydratase, Chain A, domain 1"/>
    <property type="match status" value="1"/>
</dbReference>
<dbReference type="InterPro" id="IPR029045">
    <property type="entry name" value="ClpP/crotonase-like_dom_sf"/>
</dbReference>
<dbReference type="Gene3D" id="3.30.750.170">
    <property type="match status" value="1"/>
</dbReference>
<keyword evidence="3" id="KW-1185">Reference proteome</keyword>
<dbReference type="EMBL" id="FTOR01000001">
    <property type="protein sequence ID" value="SIS60426.1"/>
    <property type="molecule type" value="Genomic_DNA"/>
</dbReference>
<dbReference type="KEGG" id="fln:FLA_4759"/>
<dbReference type="SUPFAM" id="SSF52096">
    <property type="entry name" value="ClpP/crotonase"/>
    <property type="match status" value="1"/>
</dbReference>
<dbReference type="Proteomes" id="UP000186917">
    <property type="component" value="Unassembled WGS sequence"/>
</dbReference>
<dbReference type="PROSITE" id="PS50106">
    <property type="entry name" value="PDZ"/>
    <property type="match status" value="1"/>
</dbReference>
<dbReference type="GO" id="GO:0008236">
    <property type="term" value="F:serine-type peptidase activity"/>
    <property type="evidence" value="ECO:0007669"/>
    <property type="project" value="InterPro"/>
</dbReference>
<dbReference type="CDD" id="cd07561">
    <property type="entry name" value="Peptidase_S41_CPP_like"/>
    <property type="match status" value="1"/>
</dbReference>
<protein>
    <submittedName>
        <fullName evidence="2">Peptidase family S41</fullName>
    </submittedName>
</protein>
<dbReference type="InterPro" id="IPR001478">
    <property type="entry name" value="PDZ"/>
</dbReference>
<dbReference type="STRING" id="477680.SAMN05421788_101168"/>